<sequence>GFGDTFFKNYRVYVVRDAAGLGAAPQGEMQPISAYTSSDGDFTHTAFTTPLAVDDEILILHQRIAEIADLLADIKGATGIFHEQTDTTVNITAIVASETDVLNLAVADTRYIVRSLRLKCADPGANTVTVRLYELVNDVLTVVDSFVIDTTNFGTYHSLMDMFGLPHLAGDNLKVTVQASAGGPYAVTGQYSHAKTNV</sequence>
<protein>
    <submittedName>
        <fullName evidence="1">Uncharacterized protein</fullName>
    </submittedName>
</protein>
<dbReference type="AlphaFoldDB" id="X1TEF9"/>
<name>X1TEF9_9ZZZZ</name>
<organism evidence="1">
    <name type="scientific">marine sediment metagenome</name>
    <dbReference type="NCBI Taxonomy" id="412755"/>
    <lineage>
        <taxon>unclassified sequences</taxon>
        <taxon>metagenomes</taxon>
        <taxon>ecological metagenomes</taxon>
    </lineage>
</organism>
<evidence type="ECO:0000313" key="1">
    <source>
        <dbReference type="EMBL" id="GAJ03659.1"/>
    </source>
</evidence>
<accession>X1TEF9</accession>
<proteinExistence type="predicted"/>
<feature type="non-terminal residue" evidence="1">
    <location>
        <position position="1"/>
    </location>
</feature>
<dbReference type="EMBL" id="BARW01031502">
    <property type="protein sequence ID" value="GAJ03659.1"/>
    <property type="molecule type" value="Genomic_DNA"/>
</dbReference>
<comment type="caution">
    <text evidence="1">The sequence shown here is derived from an EMBL/GenBank/DDBJ whole genome shotgun (WGS) entry which is preliminary data.</text>
</comment>
<reference evidence="1" key="1">
    <citation type="journal article" date="2014" name="Front. Microbiol.">
        <title>High frequency of phylogenetically diverse reductive dehalogenase-homologous genes in deep subseafloor sedimentary metagenomes.</title>
        <authorList>
            <person name="Kawai M."/>
            <person name="Futagami T."/>
            <person name="Toyoda A."/>
            <person name="Takaki Y."/>
            <person name="Nishi S."/>
            <person name="Hori S."/>
            <person name="Arai W."/>
            <person name="Tsubouchi T."/>
            <person name="Morono Y."/>
            <person name="Uchiyama I."/>
            <person name="Ito T."/>
            <person name="Fujiyama A."/>
            <person name="Inagaki F."/>
            <person name="Takami H."/>
        </authorList>
    </citation>
    <scope>NUCLEOTIDE SEQUENCE</scope>
    <source>
        <strain evidence="1">Expedition CK06-06</strain>
    </source>
</reference>
<gene>
    <name evidence="1" type="ORF">S12H4_50092</name>
</gene>